<proteinExistence type="inferred from homology"/>
<evidence type="ECO:0000313" key="4">
    <source>
        <dbReference type="Proteomes" id="UP000295818"/>
    </source>
</evidence>
<dbReference type="Gene3D" id="3.30.70.1060">
    <property type="entry name" value="Dimeric alpha+beta barrel"/>
    <property type="match status" value="1"/>
</dbReference>
<dbReference type="PANTHER" id="PTHR35174:SF3">
    <property type="entry name" value="BLL7171 PROTEIN"/>
    <property type="match status" value="1"/>
</dbReference>
<comment type="similarity">
    <text evidence="1">Belongs to the YciI family.</text>
</comment>
<gene>
    <name evidence="3" type="ORF">EV644_102593</name>
</gene>
<keyword evidence="4" id="KW-1185">Reference proteome</keyword>
<dbReference type="InterPro" id="IPR005545">
    <property type="entry name" value="YCII"/>
</dbReference>
<dbReference type="SUPFAM" id="SSF54909">
    <property type="entry name" value="Dimeric alpha+beta barrel"/>
    <property type="match status" value="1"/>
</dbReference>
<organism evidence="3 4">
    <name type="scientific">Kribbella orskensis</name>
    <dbReference type="NCBI Taxonomy" id="2512216"/>
    <lineage>
        <taxon>Bacteria</taxon>
        <taxon>Bacillati</taxon>
        <taxon>Actinomycetota</taxon>
        <taxon>Actinomycetes</taxon>
        <taxon>Propionibacteriales</taxon>
        <taxon>Kribbellaceae</taxon>
        <taxon>Kribbella</taxon>
    </lineage>
</organism>
<evidence type="ECO:0000313" key="3">
    <source>
        <dbReference type="EMBL" id="TCO29872.1"/>
    </source>
</evidence>
<reference evidence="3 4" key="1">
    <citation type="journal article" date="2015" name="Stand. Genomic Sci.">
        <title>Genomic Encyclopedia of Bacterial and Archaeal Type Strains, Phase III: the genomes of soil and plant-associated and newly described type strains.</title>
        <authorList>
            <person name="Whitman W.B."/>
            <person name="Woyke T."/>
            <person name="Klenk H.P."/>
            <person name="Zhou Y."/>
            <person name="Lilburn T.G."/>
            <person name="Beck B.J."/>
            <person name="De Vos P."/>
            <person name="Vandamme P."/>
            <person name="Eisen J.A."/>
            <person name="Garrity G."/>
            <person name="Hugenholtz P."/>
            <person name="Kyrpides N.C."/>
        </authorList>
    </citation>
    <scope>NUCLEOTIDE SEQUENCE [LARGE SCALE GENOMIC DNA]</scope>
    <source>
        <strain evidence="3 4">VKM Ac-2538</strain>
    </source>
</reference>
<feature type="domain" description="YCII-related" evidence="2">
    <location>
        <begin position="29"/>
        <end position="95"/>
    </location>
</feature>
<dbReference type="Proteomes" id="UP000295818">
    <property type="component" value="Unassembled WGS sequence"/>
</dbReference>
<dbReference type="PANTHER" id="PTHR35174">
    <property type="entry name" value="BLL7171 PROTEIN-RELATED"/>
    <property type="match status" value="1"/>
</dbReference>
<accession>A0ABY2BSJ9</accession>
<protein>
    <recommendedName>
        <fullName evidence="2">YCII-related domain-containing protein</fullName>
    </recommendedName>
</protein>
<dbReference type="InterPro" id="IPR011008">
    <property type="entry name" value="Dimeric_a/b-barrel"/>
</dbReference>
<name>A0ABY2BSJ9_9ACTN</name>
<comment type="caution">
    <text evidence="3">The sequence shown here is derived from an EMBL/GenBank/DDBJ whole genome shotgun (WGS) entry which is preliminary data.</text>
</comment>
<sequence length="114" mass="12257">MKQYLLAVQSIEGAEVPEGPGEDGDVDALNREMVAKGVWVFGGGLEPRSTASVVRADGGEVLITDGPFAESKEYMAGFWVIKVPDLDAALEWATKATKACRQPVEVTPFDDEVE</sequence>
<evidence type="ECO:0000259" key="2">
    <source>
        <dbReference type="Pfam" id="PF03795"/>
    </source>
</evidence>
<evidence type="ECO:0000256" key="1">
    <source>
        <dbReference type="ARBA" id="ARBA00007689"/>
    </source>
</evidence>
<dbReference type="Pfam" id="PF03795">
    <property type="entry name" value="YCII"/>
    <property type="match status" value="1"/>
</dbReference>
<dbReference type="EMBL" id="SLWM01000002">
    <property type="protein sequence ID" value="TCO29872.1"/>
    <property type="molecule type" value="Genomic_DNA"/>
</dbReference>
<dbReference type="RefSeq" id="WP_132187803.1">
    <property type="nucleotide sequence ID" value="NZ_SLWM01000002.1"/>
</dbReference>